<accession>A0AAW8SZN2</accession>
<keyword evidence="1" id="KW-1133">Transmembrane helix</keyword>
<dbReference type="Proteomes" id="UP001249240">
    <property type="component" value="Unassembled WGS sequence"/>
</dbReference>
<protein>
    <submittedName>
        <fullName evidence="2">ABC transporter permease subunit</fullName>
    </submittedName>
</protein>
<evidence type="ECO:0000313" key="3">
    <source>
        <dbReference type="Proteomes" id="UP001249240"/>
    </source>
</evidence>
<evidence type="ECO:0000256" key="1">
    <source>
        <dbReference type="SAM" id="Phobius"/>
    </source>
</evidence>
<evidence type="ECO:0000313" key="2">
    <source>
        <dbReference type="EMBL" id="MDT2539289.1"/>
    </source>
</evidence>
<keyword evidence="1" id="KW-0812">Transmembrane</keyword>
<dbReference type="RefSeq" id="WP_010744735.1">
    <property type="nucleotide sequence ID" value="NZ_BAAAXM010000030.1"/>
</dbReference>
<dbReference type="GO" id="GO:0140359">
    <property type="term" value="F:ABC-type transporter activity"/>
    <property type="evidence" value="ECO:0007669"/>
    <property type="project" value="InterPro"/>
</dbReference>
<feature type="transmembrane region" description="Helical" evidence="1">
    <location>
        <begin position="74"/>
        <end position="92"/>
    </location>
</feature>
<feature type="transmembrane region" description="Helical" evidence="1">
    <location>
        <begin position="182"/>
        <end position="199"/>
    </location>
</feature>
<dbReference type="PANTHER" id="PTHR43471">
    <property type="entry name" value="ABC TRANSPORTER PERMEASE"/>
    <property type="match status" value="1"/>
</dbReference>
<organism evidence="2 3">
    <name type="scientific">Enterococcus raffinosus</name>
    <dbReference type="NCBI Taxonomy" id="71452"/>
    <lineage>
        <taxon>Bacteria</taxon>
        <taxon>Bacillati</taxon>
        <taxon>Bacillota</taxon>
        <taxon>Bacilli</taxon>
        <taxon>Lactobacillales</taxon>
        <taxon>Enterococcaceae</taxon>
        <taxon>Enterococcus</taxon>
    </lineage>
</organism>
<dbReference type="AlphaFoldDB" id="A0AAW8SZN2"/>
<feature type="transmembrane region" description="Helical" evidence="1">
    <location>
        <begin position="230"/>
        <end position="249"/>
    </location>
</feature>
<sequence length="254" mass="28732">MKNLYYFTKKELVESWRTSRLLILIIIFLIFGLMNPLLAKLTPEIVKMTIGAAMAKTIPDPTSLDSWTQFYKNLTQIGLIVIALIFSGTVSNEISKGTLINLVTKGLRRWSVIVGKMISLILQWTLCLSLTFLVTWGYTAYYFPDNKSPYLLQAVFPLWLFGLLLLGIIVCSSTIARNNYEGLLMTGAAVVIMILLNMFDKVKYYNPISLITQNINFLQKASALEKYNPAIGISILLILLSLLFSVLIFNRKKI</sequence>
<keyword evidence="1" id="KW-0472">Membrane</keyword>
<feature type="transmembrane region" description="Helical" evidence="1">
    <location>
        <begin position="113"/>
        <end position="138"/>
    </location>
</feature>
<dbReference type="GO" id="GO:0005886">
    <property type="term" value="C:plasma membrane"/>
    <property type="evidence" value="ECO:0007669"/>
    <property type="project" value="UniProtKB-SubCell"/>
</dbReference>
<dbReference type="Pfam" id="PF12679">
    <property type="entry name" value="ABC2_membrane_2"/>
    <property type="match status" value="1"/>
</dbReference>
<gene>
    <name evidence="2" type="ORF">P7D78_14230</name>
</gene>
<feature type="transmembrane region" description="Helical" evidence="1">
    <location>
        <begin position="21"/>
        <end position="39"/>
    </location>
</feature>
<feature type="transmembrane region" description="Helical" evidence="1">
    <location>
        <begin position="150"/>
        <end position="170"/>
    </location>
</feature>
<name>A0AAW8SZN2_9ENTE</name>
<comment type="caution">
    <text evidence="2">The sequence shown here is derived from an EMBL/GenBank/DDBJ whole genome shotgun (WGS) entry which is preliminary data.</text>
</comment>
<dbReference type="EMBL" id="JARPXM010000015">
    <property type="protein sequence ID" value="MDT2539289.1"/>
    <property type="molecule type" value="Genomic_DNA"/>
</dbReference>
<proteinExistence type="predicted"/>
<reference evidence="2" key="1">
    <citation type="submission" date="2023-03" db="EMBL/GenBank/DDBJ databases">
        <authorList>
            <person name="Shen W."/>
            <person name="Cai J."/>
        </authorList>
    </citation>
    <scope>NUCLEOTIDE SEQUENCE</scope>
    <source>
        <strain evidence="2">B646-2</strain>
    </source>
</reference>